<reference evidence="1 2" key="1">
    <citation type="submission" date="2024-03" db="EMBL/GenBank/DDBJ databases">
        <title>Human intestinal bacterial collection.</title>
        <authorList>
            <person name="Pauvert C."/>
            <person name="Hitch T.C.A."/>
            <person name="Clavel T."/>
        </authorList>
    </citation>
    <scope>NUCLEOTIDE SEQUENCE [LARGE SCALE GENOMIC DNA]</scope>
    <source>
        <strain evidence="1 2">CLA-AA-H81</strain>
    </source>
</reference>
<keyword evidence="1" id="KW-0489">Methyltransferase</keyword>
<accession>A0ABV1CYJ2</accession>
<dbReference type="InterPro" id="IPR029063">
    <property type="entry name" value="SAM-dependent_MTases_sf"/>
</dbReference>
<dbReference type="SUPFAM" id="SSF53335">
    <property type="entry name" value="S-adenosyl-L-methionine-dependent methyltransferases"/>
    <property type="match status" value="1"/>
</dbReference>
<dbReference type="EC" id="2.1.1.-" evidence="1"/>
<keyword evidence="1" id="KW-0808">Transferase</keyword>
<dbReference type="Proteomes" id="UP001433088">
    <property type="component" value="Unassembled WGS sequence"/>
</dbReference>
<dbReference type="GO" id="GO:0008168">
    <property type="term" value="F:methyltransferase activity"/>
    <property type="evidence" value="ECO:0007669"/>
    <property type="project" value="UniProtKB-KW"/>
</dbReference>
<dbReference type="EMBL" id="JBBMEU010000098">
    <property type="protein sequence ID" value="MEQ2423205.1"/>
    <property type="molecule type" value="Genomic_DNA"/>
</dbReference>
<evidence type="ECO:0000313" key="1">
    <source>
        <dbReference type="EMBL" id="MEQ2423205.1"/>
    </source>
</evidence>
<sequence length="202" mass="23656">MEGITMDEREWEQLLHIKTAGRDDSHSDGEHHPYEPTDYGVLERLANSGYIGKRDTLIDYGSGKGRVSFFLAYQTRCQAIGVEYDRRLWEKALANGQTAASRRRVTFVLADAVEYEVPPQGNRFFFFNPFALHTLKRVLGKLFDAHYQAPRPMRLFFYYPYEETEAFLTHHPNLVVEDVIDCRDLFDEDDDREKILVLRLRD</sequence>
<dbReference type="Gene3D" id="3.40.50.150">
    <property type="entry name" value="Vaccinia Virus protein VP39"/>
    <property type="match status" value="1"/>
</dbReference>
<proteinExistence type="predicted"/>
<dbReference type="GO" id="GO:0032259">
    <property type="term" value="P:methylation"/>
    <property type="evidence" value="ECO:0007669"/>
    <property type="project" value="UniProtKB-KW"/>
</dbReference>
<name>A0ABV1CYJ2_9FIRM</name>
<comment type="caution">
    <text evidence="1">The sequence shown here is derived from an EMBL/GenBank/DDBJ whole genome shotgun (WGS) entry which is preliminary data.</text>
</comment>
<dbReference type="CDD" id="cd02440">
    <property type="entry name" value="AdoMet_MTases"/>
    <property type="match status" value="1"/>
</dbReference>
<gene>
    <name evidence="1" type="ORF">WMO23_10765</name>
</gene>
<organism evidence="1 2">
    <name type="scientific">Megasphaera intestinihominis</name>
    <dbReference type="NCBI Taxonomy" id="3133159"/>
    <lineage>
        <taxon>Bacteria</taxon>
        <taxon>Bacillati</taxon>
        <taxon>Bacillota</taxon>
        <taxon>Negativicutes</taxon>
        <taxon>Veillonellales</taxon>
        <taxon>Veillonellaceae</taxon>
        <taxon>Megasphaera</taxon>
    </lineage>
</organism>
<evidence type="ECO:0000313" key="2">
    <source>
        <dbReference type="Proteomes" id="UP001433088"/>
    </source>
</evidence>
<keyword evidence="2" id="KW-1185">Reference proteome</keyword>
<protein>
    <submittedName>
        <fullName evidence="1">Class I SAM-dependent methyltransferase</fullName>
        <ecNumber evidence="1">2.1.1.-</ecNumber>
    </submittedName>
</protein>